<sequence length="153" mass="17967">MNPEDNIEPSSENSTKRSVAVYELEICVEANNLCPWNDSRGMSGLSEWRRQRVWVFDIDETLLSNLPYYVSMVMLSWRRQDVWVFDMMRLCCPTFLTTLSMVMGQSKFWAALGLSILLLNVGVVFMWLVGLQWRFFVLVSMDFDASFRCYVMR</sequence>
<protein>
    <submittedName>
        <fullName evidence="3">Uncharacterized protein</fullName>
    </submittedName>
</protein>
<dbReference type="EMBL" id="VEPZ02001681">
    <property type="protein sequence ID" value="KAE8663345.1"/>
    <property type="molecule type" value="Genomic_DNA"/>
</dbReference>
<dbReference type="InterPro" id="IPR023214">
    <property type="entry name" value="HAD_sf"/>
</dbReference>
<dbReference type="AlphaFoldDB" id="A0A6A2X842"/>
<dbReference type="Pfam" id="PF03767">
    <property type="entry name" value="Acid_phosphat_B"/>
    <property type="match status" value="1"/>
</dbReference>
<name>A0A6A2X842_HIBSY</name>
<reference evidence="3" key="1">
    <citation type="submission" date="2019-09" db="EMBL/GenBank/DDBJ databases">
        <title>Draft genome information of white flower Hibiscus syriacus.</title>
        <authorList>
            <person name="Kim Y.-M."/>
        </authorList>
    </citation>
    <scope>NUCLEOTIDE SEQUENCE [LARGE SCALE GENOMIC DNA]</scope>
    <source>
        <strain evidence="3">YM2019G1</strain>
    </source>
</reference>
<dbReference type="InterPro" id="IPR036412">
    <property type="entry name" value="HAD-like_sf"/>
</dbReference>
<feature type="transmembrane region" description="Helical" evidence="2">
    <location>
        <begin position="82"/>
        <end position="102"/>
    </location>
</feature>
<keyword evidence="2" id="KW-0472">Membrane</keyword>
<dbReference type="Gene3D" id="3.40.50.1000">
    <property type="entry name" value="HAD superfamily/HAD-like"/>
    <property type="match status" value="1"/>
</dbReference>
<keyword evidence="4" id="KW-1185">Reference proteome</keyword>
<evidence type="ECO:0000313" key="3">
    <source>
        <dbReference type="EMBL" id="KAE8663345.1"/>
    </source>
</evidence>
<proteinExistence type="predicted"/>
<evidence type="ECO:0000256" key="2">
    <source>
        <dbReference type="SAM" id="Phobius"/>
    </source>
</evidence>
<comment type="caution">
    <text evidence="3">The sequence shown here is derived from an EMBL/GenBank/DDBJ whole genome shotgun (WGS) entry which is preliminary data.</text>
</comment>
<keyword evidence="2" id="KW-0812">Transmembrane</keyword>
<organism evidence="3 4">
    <name type="scientific">Hibiscus syriacus</name>
    <name type="common">Rose of Sharon</name>
    <dbReference type="NCBI Taxonomy" id="106335"/>
    <lineage>
        <taxon>Eukaryota</taxon>
        <taxon>Viridiplantae</taxon>
        <taxon>Streptophyta</taxon>
        <taxon>Embryophyta</taxon>
        <taxon>Tracheophyta</taxon>
        <taxon>Spermatophyta</taxon>
        <taxon>Magnoliopsida</taxon>
        <taxon>eudicotyledons</taxon>
        <taxon>Gunneridae</taxon>
        <taxon>Pentapetalae</taxon>
        <taxon>rosids</taxon>
        <taxon>malvids</taxon>
        <taxon>Malvales</taxon>
        <taxon>Malvaceae</taxon>
        <taxon>Malvoideae</taxon>
        <taxon>Hibiscus</taxon>
    </lineage>
</organism>
<dbReference type="Proteomes" id="UP000436088">
    <property type="component" value="Unassembled WGS sequence"/>
</dbReference>
<evidence type="ECO:0000256" key="1">
    <source>
        <dbReference type="ARBA" id="ARBA00022729"/>
    </source>
</evidence>
<keyword evidence="1" id="KW-0732">Signal</keyword>
<gene>
    <name evidence="3" type="ORF">F3Y22_tig00112988pilonHSYRG00174</name>
</gene>
<keyword evidence="2" id="KW-1133">Transmembrane helix</keyword>
<feature type="transmembrane region" description="Helical" evidence="2">
    <location>
        <begin position="108"/>
        <end position="131"/>
    </location>
</feature>
<accession>A0A6A2X842</accession>
<evidence type="ECO:0000313" key="4">
    <source>
        <dbReference type="Proteomes" id="UP000436088"/>
    </source>
</evidence>
<dbReference type="SUPFAM" id="SSF56784">
    <property type="entry name" value="HAD-like"/>
    <property type="match status" value="1"/>
</dbReference>
<dbReference type="InterPro" id="IPR005519">
    <property type="entry name" value="Acid_phosphat_B-like"/>
</dbReference>